<reference evidence="5 6" key="1">
    <citation type="journal article" date="2018" name="Mol. Plant">
        <title>The genome of Artemisia annua provides insight into the evolution of Asteraceae family and artemisinin biosynthesis.</title>
        <authorList>
            <person name="Shen Q."/>
            <person name="Zhang L."/>
            <person name="Liao Z."/>
            <person name="Wang S."/>
            <person name="Yan T."/>
            <person name="Shi P."/>
            <person name="Liu M."/>
            <person name="Fu X."/>
            <person name="Pan Q."/>
            <person name="Wang Y."/>
            <person name="Lv Z."/>
            <person name="Lu X."/>
            <person name="Zhang F."/>
            <person name="Jiang W."/>
            <person name="Ma Y."/>
            <person name="Chen M."/>
            <person name="Hao X."/>
            <person name="Li L."/>
            <person name="Tang Y."/>
            <person name="Lv G."/>
            <person name="Zhou Y."/>
            <person name="Sun X."/>
            <person name="Brodelius P.E."/>
            <person name="Rose J.K.C."/>
            <person name="Tang K."/>
        </authorList>
    </citation>
    <scope>NUCLEOTIDE SEQUENCE [LARGE SCALE GENOMIC DNA]</scope>
    <source>
        <strain evidence="6">cv. Huhao1</strain>
        <tissue evidence="5">Leaf</tissue>
    </source>
</reference>
<dbReference type="PANTHER" id="PTHR12609">
    <property type="entry name" value="MICROTUBULE ASSOCIATED PROTEIN XMAP215"/>
    <property type="match status" value="1"/>
</dbReference>
<evidence type="ECO:0000313" key="5">
    <source>
        <dbReference type="EMBL" id="PWA98844.1"/>
    </source>
</evidence>
<dbReference type="Proteomes" id="UP000245207">
    <property type="component" value="Unassembled WGS sequence"/>
</dbReference>
<comment type="caution">
    <text evidence="5">The sequence shown here is derived from an EMBL/GenBank/DDBJ whole genome shotgun (WGS) entry which is preliminary data.</text>
</comment>
<evidence type="ECO:0000313" key="6">
    <source>
        <dbReference type="Proteomes" id="UP000245207"/>
    </source>
</evidence>
<dbReference type="OrthoDB" id="205662at2759"/>
<dbReference type="InterPro" id="IPR045110">
    <property type="entry name" value="XMAP215"/>
</dbReference>
<proteinExistence type="predicted"/>
<dbReference type="GO" id="GO:0005737">
    <property type="term" value="C:cytoplasm"/>
    <property type="evidence" value="ECO:0007669"/>
    <property type="project" value="UniProtKB-SubCell"/>
</dbReference>
<sequence length="262" mass="30165">MVLPYEDWQLEVSKHFCWEDRLLHKNSKEMVSDSDVDDVQDKALDALIAYLKAADADVAGSYAKEICDAIVANCLTDRPETVTKAQIVFMLLVELEAVDLYIIAQGPPKSTGHPETKRLQKMSLSDSQEQNKKQKQHHYDSEKVFNYEEDLETFKVELEWIKSHQCTRCGLFYDMSCVCQQELELDMDEIRPGLFNYGSDRPCLKRAKSEVSDGGGKNHNDDIWSPPWEDPSLLCLVKIIRFVLMAWNASLECYLYNFVHVL</sequence>
<evidence type="ECO:0000256" key="1">
    <source>
        <dbReference type="ARBA" id="ARBA00004496"/>
    </source>
</evidence>
<organism evidence="5 6">
    <name type="scientific">Artemisia annua</name>
    <name type="common">Sweet wormwood</name>
    <dbReference type="NCBI Taxonomy" id="35608"/>
    <lineage>
        <taxon>Eukaryota</taxon>
        <taxon>Viridiplantae</taxon>
        <taxon>Streptophyta</taxon>
        <taxon>Embryophyta</taxon>
        <taxon>Tracheophyta</taxon>
        <taxon>Spermatophyta</taxon>
        <taxon>Magnoliopsida</taxon>
        <taxon>eudicotyledons</taxon>
        <taxon>Gunneridae</taxon>
        <taxon>Pentapetalae</taxon>
        <taxon>asterids</taxon>
        <taxon>campanulids</taxon>
        <taxon>Asterales</taxon>
        <taxon>Asteraceae</taxon>
        <taxon>Asteroideae</taxon>
        <taxon>Anthemideae</taxon>
        <taxon>Artemisiinae</taxon>
        <taxon>Artemisia</taxon>
    </lineage>
</organism>
<dbReference type="EMBL" id="PKPP01000047">
    <property type="protein sequence ID" value="PWA98844.1"/>
    <property type="molecule type" value="Genomic_DNA"/>
</dbReference>
<evidence type="ECO:0000256" key="2">
    <source>
        <dbReference type="ARBA" id="ARBA00022490"/>
    </source>
</evidence>
<gene>
    <name evidence="5" type="ORF">CTI12_AA011740</name>
</gene>
<dbReference type="AlphaFoldDB" id="A0A2U1QLF5"/>
<feature type="compositionally biased region" description="Basic and acidic residues" evidence="3">
    <location>
        <begin position="129"/>
        <end position="139"/>
    </location>
</feature>
<dbReference type="Pfam" id="PF21041">
    <property type="entry name" value="XMAP215_CLASP_TOG"/>
    <property type="match status" value="1"/>
</dbReference>
<dbReference type="GO" id="GO:0007051">
    <property type="term" value="P:spindle organization"/>
    <property type="evidence" value="ECO:0007669"/>
    <property type="project" value="InterPro"/>
</dbReference>
<comment type="subcellular location">
    <subcellularLocation>
        <location evidence="1">Cytoplasm</location>
    </subcellularLocation>
</comment>
<name>A0A2U1QLF5_ARTAN</name>
<keyword evidence="6" id="KW-1185">Reference proteome</keyword>
<keyword evidence="2" id="KW-0963">Cytoplasm</keyword>
<dbReference type="GO" id="GO:0061863">
    <property type="term" value="F:microtubule plus end polymerase"/>
    <property type="evidence" value="ECO:0007669"/>
    <property type="project" value="InterPro"/>
</dbReference>
<evidence type="ECO:0000256" key="3">
    <source>
        <dbReference type="SAM" id="MobiDB-lite"/>
    </source>
</evidence>
<dbReference type="Gene3D" id="1.25.10.10">
    <property type="entry name" value="Leucine-rich Repeat Variant"/>
    <property type="match status" value="1"/>
</dbReference>
<dbReference type="STRING" id="35608.A0A2U1QLF5"/>
<dbReference type="InterPro" id="IPR048491">
    <property type="entry name" value="XMAP215_CLASP_TOG"/>
</dbReference>
<protein>
    <recommendedName>
        <fullName evidence="4">XMAP215/Dis1/CLASP TOG domain-containing protein</fullName>
    </recommendedName>
</protein>
<feature type="region of interest" description="Disordered" evidence="3">
    <location>
        <begin position="109"/>
        <end position="139"/>
    </location>
</feature>
<dbReference type="GO" id="GO:0051010">
    <property type="term" value="F:microtubule plus-end binding"/>
    <property type="evidence" value="ECO:0007669"/>
    <property type="project" value="InterPro"/>
</dbReference>
<feature type="domain" description="XMAP215/Dis1/CLASP TOG" evidence="4">
    <location>
        <begin position="26"/>
        <end position="98"/>
    </location>
</feature>
<dbReference type="GO" id="GO:0030951">
    <property type="term" value="P:establishment or maintenance of microtubule cytoskeleton polarity"/>
    <property type="evidence" value="ECO:0007669"/>
    <property type="project" value="InterPro"/>
</dbReference>
<dbReference type="InterPro" id="IPR011989">
    <property type="entry name" value="ARM-like"/>
</dbReference>
<evidence type="ECO:0000259" key="4">
    <source>
        <dbReference type="Pfam" id="PF21041"/>
    </source>
</evidence>
<dbReference type="GO" id="GO:0046785">
    <property type="term" value="P:microtubule polymerization"/>
    <property type="evidence" value="ECO:0007669"/>
    <property type="project" value="InterPro"/>
</dbReference>
<accession>A0A2U1QLF5</accession>